<name>A0ABN9XC99_9DINO</name>
<comment type="caution">
    <text evidence="1">The sequence shown here is derived from an EMBL/GenBank/DDBJ whole genome shotgun (WGS) entry which is preliminary data.</text>
</comment>
<gene>
    <name evidence="1" type="ORF">PCOR1329_LOCUS74288</name>
</gene>
<protein>
    <recommendedName>
        <fullName evidence="3">RING-type domain-containing protein</fullName>
    </recommendedName>
</protein>
<proteinExistence type="predicted"/>
<evidence type="ECO:0000313" key="1">
    <source>
        <dbReference type="EMBL" id="CAK0895577.1"/>
    </source>
</evidence>
<keyword evidence="2" id="KW-1185">Reference proteome</keyword>
<reference evidence="1" key="1">
    <citation type="submission" date="2023-10" db="EMBL/GenBank/DDBJ databases">
        <authorList>
            <person name="Chen Y."/>
            <person name="Shah S."/>
            <person name="Dougan E. K."/>
            <person name="Thang M."/>
            <person name="Chan C."/>
        </authorList>
    </citation>
    <scope>NUCLEOTIDE SEQUENCE [LARGE SCALE GENOMIC DNA]</scope>
</reference>
<evidence type="ECO:0008006" key="3">
    <source>
        <dbReference type="Google" id="ProtNLM"/>
    </source>
</evidence>
<dbReference type="Proteomes" id="UP001189429">
    <property type="component" value="Unassembled WGS sequence"/>
</dbReference>
<sequence length="383" mass="42879">MMIILSDGNGYHRATGGLYCQEVLATEVEDDGRPHYASTVPARILIRRAGITVRVTCHGHALYKAMGSSTQVSKRCGHPCSACVSDREGADIEWFSCRISNYHLCSTCVGHWRCQDDITQLDDDIPPPVLVARKNHHVPKCEQGHWMMPISGCPPWYSIHKEIQCMRCYEKPLQCPSLFPFFWHCKACGDDVCMDCVEQLRQTCELEPPVENVTLPFRYPKGQRAAVDGFVSRGLFDRREGGTGAGRRVQVANYQNDAWSLDSEDAACKGMSSLVPEVAEKMQAEIPLLLRHPLKAFDDGHLAPHVLKQSELPSEELPFDTRVTQHPDVEKSDLAKGAIRRLQQDVLDFRGLVQSASARGAIRQLRSLHGGGSWTQGMRSQRR</sequence>
<dbReference type="EMBL" id="CAUYUJ010020059">
    <property type="protein sequence ID" value="CAK0895577.1"/>
    <property type="molecule type" value="Genomic_DNA"/>
</dbReference>
<evidence type="ECO:0000313" key="2">
    <source>
        <dbReference type="Proteomes" id="UP001189429"/>
    </source>
</evidence>
<organism evidence="1 2">
    <name type="scientific">Prorocentrum cordatum</name>
    <dbReference type="NCBI Taxonomy" id="2364126"/>
    <lineage>
        <taxon>Eukaryota</taxon>
        <taxon>Sar</taxon>
        <taxon>Alveolata</taxon>
        <taxon>Dinophyceae</taxon>
        <taxon>Prorocentrales</taxon>
        <taxon>Prorocentraceae</taxon>
        <taxon>Prorocentrum</taxon>
    </lineage>
</organism>
<accession>A0ABN9XC99</accession>